<protein>
    <recommendedName>
        <fullName evidence="5">F-box domain-containing protein</fullName>
    </recommendedName>
</protein>
<dbReference type="EMBL" id="JADGJH010000988">
    <property type="protein sequence ID" value="KAJ3120156.1"/>
    <property type="molecule type" value="Genomic_DNA"/>
</dbReference>
<keyword evidence="4" id="KW-1185">Reference proteome</keyword>
<gene>
    <name evidence="3" type="ORF">HK100_012917</name>
</gene>
<dbReference type="PANTHER" id="PTHR10676">
    <property type="entry name" value="DYNEIN HEAVY CHAIN FAMILY PROTEIN"/>
    <property type="match status" value="1"/>
</dbReference>
<dbReference type="GO" id="GO:0008569">
    <property type="term" value="F:minus-end-directed microtubule motor activity"/>
    <property type="evidence" value="ECO:0007669"/>
    <property type="project" value="TreeGrafter"/>
</dbReference>
<reference evidence="3" key="1">
    <citation type="submission" date="2020-05" db="EMBL/GenBank/DDBJ databases">
        <title>Phylogenomic resolution of chytrid fungi.</title>
        <authorList>
            <person name="Stajich J.E."/>
            <person name="Amses K."/>
            <person name="Simmons R."/>
            <person name="Seto K."/>
            <person name="Myers J."/>
            <person name="Bonds A."/>
            <person name="Quandt C.A."/>
            <person name="Barry K."/>
            <person name="Liu P."/>
            <person name="Grigoriev I."/>
            <person name="Longcore J.E."/>
            <person name="James T.Y."/>
        </authorList>
    </citation>
    <scope>NUCLEOTIDE SEQUENCE</scope>
    <source>
        <strain evidence="3">JEL0513</strain>
    </source>
</reference>
<keyword evidence="2" id="KW-1133">Transmembrane helix</keyword>
<accession>A0AAD5T1L4</accession>
<proteinExistence type="predicted"/>
<keyword evidence="2" id="KW-0472">Membrane</keyword>
<evidence type="ECO:0000313" key="4">
    <source>
        <dbReference type="Proteomes" id="UP001211907"/>
    </source>
</evidence>
<dbReference type="GO" id="GO:0045505">
    <property type="term" value="F:dynein intermediate chain binding"/>
    <property type="evidence" value="ECO:0007669"/>
    <property type="project" value="InterPro"/>
</dbReference>
<dbReference type="GO" id="GO:0030286">
    <property type="term" value="C:dynein complex"/>
    <property type="evidence" value="ECO:0007669"/>
    <property type="project" value="InterPro"/>
</dbReference>
<name>A0AAD5T1L4_9FUNG</name>
<evidence type="ECO:0000256" key="2">
    <source>
        <dbReference type="SAM" id="Phobius"/>
    </source>
</evidence>
<dbReference type="GO" id="GO:0051959">
    <property type="term" value="F:dynein light intermediate chain binding"/>
    <property type="evidence" value="ECO:0007669"/>
    <property type="project" value="InterPro"/>
</dbReference>
<dbReference type="GO" id="GO:0060294">
    <property type="term" value="P:cilium movement involved in cell motility"/>
    <property type="evidence" value="ECO:0007669"/>
    <property type="project" value="TreeGrafter"/>
</dbReference>
<feature type="transmembrane region" description="Helical" evidence="2">
    <location>
        <begin position="78"/>
        <end position="100"/>
    </location>
</feature>
<dbReference type="AlphaFoldDB" id="A0AAD5T1L4"/>
<organism evidence="3 4">
    <name type="scientific">Physocladia obscura</name>
    <dbReference type="NCBI Taxonomy" id="109957"/>
    <lineage>
        <taxon>Eukaryota</taxon>
        <taxon>Fungi</taxon>
        <taxon>Fungi incertae sedis</taxon>
        <taxon>Chytridiomycota</taxon>
        <taxon>Chytridiomycota incertae sedis</taxon>
        <taxon>Chytridiomycetes</taxon>
        <taxon>Chytridiales</taxon>
        <taxon>Chytriomycetaceae</taxon>
        <taxon>Physocladia</taxon>
    </lineage>
</organism>
<keyword evidence="2" id="KW-0812">Transmembrane</keyword>
<dbReference type="Gene3D" id="1.20.920.60">
    <property type="match status" value="1"/>
</dbReference>
<evidence type="ECO:0000313" key="3">
    <source>
        <dbReference type="EMBL" id="KAJ3120156.1"/>
    </source>
</evidence>
<feature type="region of interest" description="Disordered" evidence="1">
    <location>
        <begin position="1"/>
        <end position="57"/>
    </location>
</feature>
<evidence type="ECO:0008006" key="5">
    <source>
        <dbReference type="Google" id="ProtNLM"/>
    </source>
</evidence>
<dbReference type="InterPro" id="IPR026983">
    <property type="entry name" value="DHC"/>
</dbReference>
<sequence length="348" mass="38526">MTAATREAKASGIQAGHAGDLSYESEQEVGVEVVEFNGMSSQGAEGEETEKDGERDAELLPVLPVGSGMKRRVDDGTLVLFLPAELMLVVCTFAATGAVLQLRLASRRMRTLADVELRHRSRARLATFDATFDTAAAALLALEHDRLPQLRHYKTFLRNIDMNHLTEATWYASPPDEVKTVCECLCILKGLPVATVQPKRSSIGKSQSVDGSSFSSQNEPLDSSFSTLSLVTDDSVADSQSQQTVSWASLKKQMSHYSFKNWVSNLRSNVEKIPYSAIKRVEYIIMHDQMITYERLREVSRPGYSLLIVVAACLQYGNLSEDVKVKTIEVDSLGERIRLARLFLACIE</sequence>
<dbReference type="PANTHER" id="PTHR10676:SF343">
    <property type="entry name" value="DYNEIN AXONEMAL HEAVY CHAIN 10"/>
    <property type="match status" value="1"/>
</dbReference>
<dbReference type="Proteomes" id="UP001211907">
    <property type="component" value="Unassembled WGS sequence"/>
</dbReference>
<dbReference type="GO" id="GO:0097729">
    <property type="term" value="C:9+2 motile cilium"/>
    <property type="evidence" value="ECO:0007669"/>
    <property type="project" value="TreeGrafter"/>
</dbReference>
<comment type="caution">
    <text evidence="3">The sequence shown here is derived from an EMBL/GenBank/DDBJ whole genome shotgun (WGS) entry which is preliminary data.</text>
</comment>
<evidence type="ECO:0000256" key="1">
    <source>
        <dbReference type="SAM" id="MobiDB-lite"/>
    </source>
</evidence>